<comment type="caution">
    <text evidence="1">The sequence shown here is derived from an EMBL/GenBank/DDBJ whole genome shotgun (WGS) entry which is preliminary data.</text>
</comment>
<organism evidence="1 2">
    <name type="scientific">Enhygromyxa salina</name>
    <dbReference type="NCBI Taxonomy" id="215803"/>
    <lineage>
        <taxon>Bacteria</taxon>
        <taxon>Pseudomonadati</taxon>
        <taxon>Myxococcota</taxon>
        <taxon>Polyangia</taxon>
        <taxon>Nannocystales</taxon>
        <taxon>Nannocystaceae</taxon>
        <taxon>Enhygromyxa</taxon>
    </lineage>
</organism>
<proteinExistence type="predicted"/>
<accession>A0A0C1Z628</accession>
<protein>
    <submittedName>
        <fullName evidence="1">Uncharacterized protein</fullName>
    </submittedName>
</protein>
<name>A0A0C1Z628_9BACT</name>
<dbReference type="Proteomes" id="UP000031599">
    <property type="component" value="Unassembled WGS sequence"/>
</dbReference>
<dbReference type="EMBL" id="JMCC02000107">
    <property type="protein sequence ID" value="KIG13094.1"/>
    <property type="molecule type" value="Genomic_DNA"/>
</dbReference>
<evidence type="ECO:0000313" key="1">
    <source>
        <dbReference type="EMBL" id="KIG13094.1"/>
    </source>
</evidence>
<dbReference type="AlphaFoldDB" id="A0A0C1Z628"/>
<reference evidence="1 2" key="1">
    <citation type="submission" date="2014-12" db="EMBL/GenBank/DDBJ databases">
        <title>Genome assembly of Enhygromyxa salina DSM 15201.</title>
        <authorList>
            <person name="Sharma G."/>
            <person name="Subramanian S."/>
        </authorList>
    </citation>
    <scope>NUCLEOTIDE SEQUENCE [LARGE SCALE GENOMIC DNA]</scope>
    <source>
        <strain evidence="1 2">DSM 15201</strain>
    </source>
</reference>
<evidence type="ECO:0000313" key="2">
    <source>
        <dbReference type="Proteomes" id="UP000031599"/>
    </source>
</evidence>
<sequence length="138" mass="14733">MLLASSTVEARACGSSAADWIGTNEDALFEGTNEVDPNGSSISIEFDQGRATVTTMAPGWYGGWASPGLLTLTDTLYQFESSTTSIAWDSPNQGYFYELSNPVCQPGSTKVESADLLIGRDWFGGFSEFYGSGTVTLQ</sequence>
<gene>
    <name evidence="1" type="ORF">DB30_00559</name>
</gene>